<evidence type="ECO:0000313" key="2">
    <source>
        <dbReference type="Proteomes" id="UP001065593"/>
    </source>
</evidence>
<dbReference type="RefSeq" id="WP_264989088.1">
    <property type="nucleotide sequence ID" value="NZ_BRZA01000002.1"/>
</dbReference>
<organism evidence="1 2">
    <name type="scientific">Lysinibacillus piscis</name>
    <dbReference type="NCBI Taxonomy" id="2518931"/>
    <lineage>
        <taxon>Bacteria</taxon>
        <taxon>Bacillati</taxon>
        <taxon>Bacillota</taxon>
        <taxon>Bacilli</taxon>
        <taxon>Bacillales</taxon>
        <taxon>Bacillaceae</taxon>
        <taxon>Lysinibacillus</taxon>
    </lineage>
</organism>
<sequence>MSTCAQYNKEYEIEDSSAEESDRFCKDDCELKYYEELAEELGDWD</sequence>
<dbReference type="Proteomes" id="UP001065593">
    <property type="component" value="Unassembled WGS sequence"/>
</dbReference>
<name>A0ABQ5NLX4_9BACI</name>
<gene>
    <name evidence="1" type="ORF">LYSBPC_24830</name>
</gene>
<reference evidence="1" key="1">
    <citation type="submission" date="2022-08" db="EMBL/GenBank/DDBJ databases">
        <title>Draft genome sequence of Lysinibacillus sp. strain KH24.</title>
        <authorList>
            <person name="Kanbe H."/>
            <person name="Itoh H."/>
        </authorList>
    </citation>
    <scope>NUCLEOTIDE SEQUENCE</scope>
    <source>
        <strain evidence="1">KH24</strain>
    </source>
</reference>
<evidence type="ECO:0000313" key="1">
    <source>
        <dbReference type="EMBL" id="GLC89356.1"/>
    </source>
</evidence>
<keyword evidence="2" id="KW-1185">Reference proteome</keyword>
<accession>A0ABQ5NLX4</accession>
<dbReference type="EMBL" id="BRZA01000002">
    <property type="protein sequence ID" value="GLC89356.1"/>
    <property type="molecule type" value="Genomic_DNA"/>
</dbReference>
<comment type="caution">
    <text evidence="1">The sequence shown here is derived from an EMBL/GenBank/DDBJ whole genome shotgun (WGS) entry which is preliminary data.</text>
</comment>
<proteinExistence type="predicted"/>
<protein>
    <submittedName>
        <fullName evidence="1">Uncharacterized protein</fullName>
    </submittedName>
</protein>